<dbReference type="InterPro" id="IPR000771">
    <property type="entry name" value="FBA_II"/>
</dbReference>
<dbReference type="Proteomes" id="UP000031030">
    <property type="component" value="Unassembled WGS sequence"/>
</dbReference>
<comment type="cofactor">
    <cofactor evidence="1">
        <name>Zn(2+)</name>
        <dbReference type="ChEBI" id="CHEBI:29105"/>
    </cofactor>
</comment>
<dbReference type="AlphaFoldDB" id="A0A0B1ZYQ6"/>
<evidence type="ECO:0000313" key="3">
    <source>
        <dbReference type="EMBL" id="KHK96330.1"/>
    </source>
</evidence>
<gene>
    <name evidence="3" type="ORF">LK09_15120</name>
</gene>
<dbReference type="InterPro" id="IPR013785">
    <property type="entry name" value="Aldolase_TIM"/>
</dbReference>
<comment type="caution">
    <text evidence="3">The sequence shown here is derived from an EMBL/GenBank/DDBJ whole genome shotgun (WGS) entry which is preliminary data.</text>
</comment>
<feature type="region of interest" description="Disordered" evidence="2">
    <location>
        <begin position="1"/>
        <end position="21"/>
    </location>
</feature>
<feature type="non-terminal residue" evidence="3">
    <location>
        <position position="1"/>
    </location>
</feature>
<accession>A0A0B1ZYQ6</accession>
<dbReference type="InterPro" id="IPR050246">
    <property type="entry name" value="Class_II_FBP_aldolase"/>
</dbReference>
<protein>
    <submittedName>
        <fullName evidence="3">Fructose-bisphosphate aldolase</fullName>
    </submittedName>
</protein>
<dbReference type="EMBL" id="JTDK01000015">
    <property type="protein sequence ID" value="KHK96330.1"/>
    <property type="molecule type" value="Genomic_DNA"/>
</dbReference>
<name>A0A0B1ZYQ6_9MICO</name>
<dbReference type="RefSeq" id="WP_039401324.1">
    <property type="nucleotide sequence ID" value="NZ_JTDK01000015.1"/>
</dbReference>
<organism evidence="3 4">
    <name type="scientific">Microbacterium mangrovi</name>
    <dbReference type="NCBI Taxonomy" id="1348253"/>
    <lineage>
        <taxon>Bacteria</taxon>
        <taxon>Bacillati</taxon>
        <taxon>Actinomycetota</taxon>
        <taxon>Actinomycetes</taxon>
        <taxon>Micrococcales</taxon>
        <taxon>Microbacteriaceae</taxon>
        <taxon>Microbacterium</taxon>
    </lineage>
</organism>
<reference evidence="3 4" key="1">
    <citation type="submission" date="2014-11" db="EMBL/GenBank/DDBJ databases">
        <title>Genome sequence of Microbacterium mangrovi MUSC 115(T).</title>
        <authorList>
            <person name="Lee L.-H."/>
        </authorList>
    </citation>
    <scope>NUCLEOTIDE SEQUENCE [LARGE SCALE GENOMIC DNA]</scope>
    <source>
        <strain evidence="3 4">MUSC 115</strain>
    </source>
</reference>
<dbReference type="Gene3D" id="3.20.20.70">
    <property type="entry name" value="Aldolase class I"/>
    <property type="match status" value="1"/>
</dbReference>
<dbReference type="Pfam" id="PF01116">
    <property type="entry name" value="F_bP_aldolase"/>
    <property type="match status" value="1"/>
</dbReference>
<keyword evidence="4" id="KW-1185">Reference proteome</keyword>
<proteinExistence type="predicted"/>
<dbReference type="SUPFAM" id="SSF51569">
    <property type="entry name" value="Aldolase"/>
    <property type="match status" value="1"/>
</dbReference>
<dbReference type="GO" id="GO:0008270">
    <property type="term" value="F:zinc ion binding"/>
    <property type="evidence" value="ECO:0007669"/>
    <property type="project" value="InterPro"/>
</dbReference>
<evidence type="ECO:0000256" key="2">
    <source>
        <dbReference type="SAM" id="MobiDB-lite"/>
    </source>
</evidence>
<sequence>EAELGRIGGKGGAHTPGVRTDPGEAAGFVSETGVDALAVAVGSEHAMRERSASLDLGLIARLAASTGVPLVLHGSSGVADETIVQAVAAGMRKINIGTHVGRVFTDTVRAALVADESLIDPRAFLKPARAAVATEVERMLRTITLGETA</sequence>
<dbReference type="PANTHER" id="PTHR30304:SF0">
    <property type="entry name" value="D-TAGATOSE-1,6-BISPHOSPHATE ALDOLASE SUBUNIT GATY-RELATED"/>
    <property type="match status" value="1"/>
</dbReference>
<feature type="compositionally biased region" description="Gly residues" evidence="2">
    <location>
        <begin position="1"/>
        <end position="14"/>
    </location>
</feature>
<evidence type="ECO:0000256" key="1">
    <source>
        <dbReference type="ARBA" id="ARBA00001947"/>
    </source>
</evidence>
<dbReference type="GO" id="GO:0005975">
    <property type="term" value="P:carbohydrate metabolic process"/>
    <property type="evidence" value="ECO:0007669"/>
    <property type="project" value="InterPro"/>
</dbReference>
<evidence type="ECO:0000313" key="4">
    <source>
        <dbReference type="Proteomes" id="UP000031030"/>
    </source>
</evidence>
<dbReference type="PANTHER" id="PTHR30304">
    <property type="entry name" value="D-TAGATOSE-1,6-BISPHOSPHATE ALDOLASE"/>
    <property type="match status" value="1"/>
</dbReference>
<dbReference type="STRING" id="1348253.LK09_15120"/>
<dbReference type="GO" id="GO:0016832">
    <property type="term" value="F:aldehyde-lyase activity"/>
    <property type="evidence" value="ECO:0007669"/>
    <property type="project" value="InterPro"/>
</dbReference>